<keyword evidence="2 5" id="KW-0812">Transmembrane</keyword>
<evidence type="ECO:0000256" key="4">
    <source>
        <dbReference type="ARBA" id="ARBA00023136"/>
    </source>
</evidence>
<evidence type="ECO:0000313" key="8">
    <source>
        <dbReference type="Proteomes" id="UP001162131"/>
    </source>
</evidence>
<dbReference type="Gene3D" id="3.40.50.2300">
    <property type="match status" value="2"/>
</dbReference>
<protein>
    <recommendedName>
        <fullName evidence="6">Receptor ligand binding region domain-containing protein</fullName>
    </recommendedName>
</protein>
<proteinExistence type="predicted"/>
<dbReference type="SUPFAM" id="SSF53822">
    <property type="entry name" value="Periplasmic binding protein-like I"/>
    <property type="match status" value="1"/>
</dbReference>
<gene>
    <name evidence="7" type="ORF">BSTOLATCC_MIC53522</name>
</gene>
<evidence type="ECO:0000259" key="6">
    <source>
        <dbReference type="Pfam" id="PF01094"/>
    </source>
</evidence>
<keyword evidence="8" id="KW-1185">Reference proteome</keyword>
<dbReference type="PANTHER" id="PTHR30483">
    <property type="entry name" value="LEUCINE-SPECIFIC-BINDING PROTEIN"/>
    <property type="match status" value="1"/>
</dbReference>
<dbReference type="InterPro" id="IPR051010">
    <property type="entry name" value="BCAA_transport"/>
</dbReference>
<reference evidence="7" key="1">
    <citation type="submission" date="2021-09" db="EMBL/GenBank/DDBJ databases">
        <authorList>
            <consortium name="AG Swart"/>
            <person name="Singh M."/>
            <person name="Singh A."/>
            <person name="Seah K."/>
            <person name="Emmerich C."/>
        </authorList>
    </citation>
    <scope>NUCLEOTIDE SEQUENCE</scope>
    <source>
        <strain evidence="7">ATCC30299</strain>
    </source>
</reference>
<keyword evidence="4 5" id="KW-0472">Membrane</keyword>
<comment type="caution">
    <text evidence="7">The sequence shown here is derived from an EMBL/GenBank/DDBJ whole genome shotgun (WGS) entry which is preliminary data.</text>
</comment>
<dbReference type="AlphaFoldDB" id="A0AAU9K143"/>
<feature type="transmembrane region" description="Helical" evidence="5">
    <location>
        <begin position="954"/>
        <end position="978"/>
    </location>
</feature>
<dbReference type="Proteomes" id="UP001162131">
    <property type="component" value="Unassembled WGS sequence"/>
</dbReference>
<dbReference type="EMBL" id="CAJZBQ010000053">
    <property type="protein sequence ID" value="CAG9331452.1"/>
    <property type="molecule type" value="Genomic_DNA"/>
</dbReference>
<dbReference type="InterPro" id="IPR001828">
    <property type="entry name" value="ANF_lig-bd_rcpt"/>
</dbReference>
<dbReference type="InterPro" id="IPR028082">
    <property type="entry name" value="Peripla_BP_I"/>
</dbReference>
<feature type="domain" description="Receptor ligand binding region" evidence="6">
    <location>
        <begin position="368"/>
        <end position="693"/>
    </location>
</feature>
<evidence type="ECO:0000256" key="2">
    <source>
        <dbReference type="ARBA" id="ARBA00022692"/>
    </source>
</evidence>
<dbReference type="PANTHER" id="PTHR30483:SF6">
    <property type="entry name" value="PERIPLASMIC BINDING PROTEIN OF ABC TRANSPORTER FOR NATURAL AMINO ACIDS"/>
    <property type="match status" value="1"/>
</dbReference>
<feature type="transmembrane region" description="Helical" evidence="5">
    <location>
        <begin position="859"/>
        <end position="885"/>
    </location>
</feature>
<feature type="transmembrane region" description="Helical" evidence="5">
    <location>
        <begin position="990"/>
        <end position="1011"/>
    </location>
</feature>
<name>A0AAU9K143_9CILI</name>
<feature type="transmembrane region" description="Helical" evidence="5">
    <location>
        <begin position="906"/>
        <end position="926"/>
    </location>
</feature>
<evidence type="ECO:0000313" key="7">
    <source>
        <dbReference type="EMBL" id="CAG9331452.1"/>
    </source>
</evidence>
<keyword evidence="3 5" id="KW-1133">Transmembrane helix</keyword>
<accession>A0AAU9K143</accession>
<evidence type="ECO:0000256" key="3">
    <source>
        <dbReference type="ARBA" id="ARBA00022989"/>
    </source>
</evidence>
<sequence>MEYKFVVLANILIKLFNFSLILSFAPQYLSSEVLIVYSDFTREIIPSLISDIQTNILNQTPVEIMACDFSFLKEEISMHPNLLAIFDITCSLNTEFEIAVICEQNFIVHFVVSNSLLFQSSWSFSLSSSKESLTDALVTTLTFFNWTDGIAISNAEKYLNSKQSLWNYSQSIEIISINSDTYIQGFVQREIVRHGSSLFYVFTNKKISIEVQKNLVESKILTKGTGILLIGESSYGSNLEGALGLVDKGRELVDSNEKYWSAAISDMIFTLTNFSNSDESLKVLTQKCPSHYCSTEFSLINIQNNEKKIIGAITEKRLSLISSVIFPGDSSNIPISQKKVLTFSASDGAYNYGASPNLSVLTNTRGLTLSVNDINNAQDILQNFQLNVNHFDCGASVPNANYSLSCFTKDKDKFGLAHIVATTTPVVRVEMSTFQKLNITMPLVGAASSEVAFSNKSNFPFFSRISLPSSFAYTQIPLIFKVMGWSSIALIYQNDSIGIAVEYYVRLAAEKQNLKIVNKLQVIPAVLTRETIKNWYSVYQEIIDLNVRLVVLGLASPLGEYSAEVFYDLGLRKGDVFLFSANPIFITSVAAKDDYTYKRVEVGVPSMIAFQSLYVGKKGKQVHDDLYSIYKTEPTSYACLYYDAVYLIAASLDWTINRGNDYTDPYTVQSAIRTVKFVGCTGSMYIQNEGNDRLFSSLTIQSNSYNETTGLSVYAVGYLTPSGSKILTISTPMIYADGTTNKPTDFRVTRTNCPFDDKLKQTFYKGRALVFGICFFIAAITAVITFIIWKKWWNRKVEPLVTSEEISVADLIVGITIAVEFFQLLSMGPDIRPLNSFIADIGDALSLDLESFVKLENGVFWWIAIVVIVLCALWVVFCLEIFFQLDEKFYDMWAFRALGFLADNSMPVLGNLCFIPFISILLEVFVCDHSIGNNFTDSYLTKDCYQFCWQGDHIIYVIFSSFALACYEPFAVFCRPLWQEFQNNLHVKAVPMYLMVKTVIQVILIVLNKTLKRASDVAHGFAFTFAILIYIGIIWKFKAYNYGRFNWWQQLSLIGVAWVDILCIMNFLIGSSNFPWAAIILGGWVLIICIGLIVQRKKYPSLLYRKKGKDTSILFKFAFTFGRNSKILRSKIVPQSLDLLKSK</sequence>
<evidence type="ECO:0000256" key="5">
    <source>
        <dbReference type="SAM" id="Phobius"/>
    </source>
</evidence>
<comment type="subcellular location">
    <subcellularLocation>
        <location evidence="1">Membrane</location>
    </subcellularLocation>
</comment>
<feature type="transmembrane region" description="Helical" evidence="5">
    <location>
        <begin position="1017"/>
        <end position="1035"/>
    </location>
</feature>
<feature type="transmembrane region" description="Helical" evidence="5">
    <location>
        <begin position="1074"/>
        <end position="1094"/>
    </location>
</feature>
<feature type="transmembrane region" description="Helical" evidence="5">
    <location>
        <begin position="6"/>
        <end position="25"/>
    </location>
</feature>
<dbReference type="Pfam" id="PF01094">
    <property type="entry name" value="ANF_receptor"/>
    <property type="match status" value="1"/>
</dbReference>
<organism evidence="7 8">
    <name type="scientific">Blepharisma stoltei</name>
    <dbReference type="NCBI Taxonomy" id="1481888"/>
    <lineage>
        <taxon>Eukaryota</taxon>
        <taxon>Sar</taxon>
        <taxon>Alveolata</taxon>
        <taxon>Ciliophora</taxon>
        <taxon>Postciliodesmatophora</taxon>
        <taxon>Heterotrichea</taxon>
        <taxon>Heterotrichida</taxon>
        <taxon>Blepharismidae</taxon>
        <taxon>Blepharisma</taxon>
    </lineage>
</organism>
<feature type="transmembrane region" description="Helical" evidence="5">
    <location>
        <begin position="768"/>
        <end position="789"/>
    </location>
</feature>
<feature type="transmembrane region" description="Helical" evidence="5">
    <location>
        <begin position="1047"/>
        <end position="1068"/>
    </location>
</feature>
<evidence type="ECO:0000256" key="1">
    <source>
        <dbReference type="ARBA" id="ARBA00004370"/>
    </source>
</evidence>
<dbReference type="GO" id="GO:0016020">
    <property type="term" value="C:membrane"/>
    <property type="evidence" value="ECO:0007669"/>
    <property type="project" value="UniProtKB-SubCell"/>
</dbReference>